<dbReference type="InterPro" id="IPR000719">
    <property type="entry name" value="Prot_kinase_dom"/>
</dbReference>
<feature type="repeat" description="ANK" evidence="3">
    <location>
        <begin position="38"/>
        <end position="62"/>
    </location>
</feature>
<dbReference type="InterPro" id="IPR013761">
    <property type="entry name" value="SAM/pointed_sf"/>
</dbReference>
<dbReference type="PROSITE" id="PS50011">
    <property type="entry name" value="PROTEIN_KINASE_DOM"/>
    <property type="match status" value="1"/>
</dbReference>
<dbReference type="PANTHER" id="PTHR24166">
    <property type="entry name" value="ROLLING PEBBLES, ISOFORM B"/>
    <property type="match status" value="1"/>
</dbReference>
<organism evidence="8">
    <name type="scientific">Eutreptiella gymnastica</name>
    <dbReference type="NCBI Taxonomy" id="73025"/>
    <lineage>
        <taxon>Eukaryota</taxon>
        <taxon>Discoba</taxon>
        <taxon>Euglenozoa</taxon>
        <taxon>Euglenida</taxon>
        <taxon>Spirocuta</taxon>
        <taxon>Euglenophyceae</taxon>
        <taxon>Eutreptiales</taxon>
        <taxon>Eutreptiaceae</taxon>
        <taxon>Eutreptiella</taxon>
    </lineage>
</organism>
<keyword evidence="4" id="KW-0547">Nucleotide-binding</keyword>
<sequence length="954" mass="104598">MNDAQVRLVDAIQANDVERVTELIEQTGIDCNFACNEDGDAPLHLAVRSGKLPLVKVLIEKGKAEVTAQYDRWRAAPINVAARRGHLHIVRLLVEEYNCPVDIQQKDGHTALSLAELYQHTEVIKLLQSLRTGRLTDAITKGDFRKVRELMEQGTDPNCIVNANNDTPLHLAAHNGHLQTVRLLVEHKANPNAINDLGALPIHIAARRAHIGVVELLVEEYDAPLDVPQKDGQTAAQLLQRIRRKDVHQVLQELQGKQRKSALIAAVNELDEGALNNLLDTPMIAEFKCSEKEDTLLHLASSKGSTEIVRLLIAKAGANVEATNLDGETPLHVAVKAGHMEVVNQLVRDHSASTTAKDRAGLTPIAVAKHHQHAEVVLLLNTLNASKNKPQPPAPISLPEDHSSQSWNSIGGMSMDVSNRFETAAPASPFNSFGSPATPPHPPPPASRLSPDAVVSPRTPPGLEPDHESSTAWGKPETPQATPKTRREVRAEWTPQRVLYNDSFDVASWLQEIGLPQCIPAFEDSDVTREHLLAMSDQDITDTLGLTKVSHLRKLKRALKVLRANPSTPSPRVKPAAIQSPAARPQGAFNGPSQVPRQPVNGVGADGAKAPRPLRTEPVQNITHTSEGPTQHQLGPRPPQRETGTSSGRKRKSLGGDEKGALWNIRQARERSVLERSIHRCDIKPTALQKVTELGEGSFSNVTKAMWEGREVAVKTLCQQMVPPDVQRRLQAEVAACVDLPRHPNVCPVYGLIQKPAAVVHEYAEKGSLRSLLRNSPHIPMTTLLNIASGVAAGMEHLAENNTVHRNLSARNVLLSTDYVPKVSDYGINREDFGDATGGNRMKWMAPECLQRKEVSTQSDVWSFGVLLWEVVTRGKEPYDGRDPVDVAMGVVNNESRLVIPSSCPPSLRLLINSCMHFSPLERPSFQVLHAELRNIVDNDGVSGDLHYMDLEDF</sequence>
<feature type="compositionally biased region" description="Pro residues" evidence="5">
    <location>
        <begin position="437"/>
        <end position="446"/>
    </location>
</feature>
<dbReference type="SMART" id="SM00248">
    <property type="entry name" value="ANK"/>
    <property type="match status" value="8"/>
</dbReference>
<feature type="binding site" evidence="4">
    <location>
        <position position="715"/>
    </location>
    <ligand>
        <name>ATP</name>
        <dbReference type="ChEBI" id="CHEBI:30616"/>
    </ligand>
</feature>
<dbReference type="EMBL" id="HBJA01132104">
    <property type="protein sequence ID" value="CAE0834056.1"/>
    <property type="molecule type" value="Transcribed_RNA"/>
</dbReference>
<feature type="domain" description="Protein kinase" evidence="6">
    <location>
        <begin position="688"/>
        <end position="933"/>
    </location>
</feature>
<dbReference type="PANTHER" id="PTHR24166:SF48">
    <property type="entry name" value="PROTEIN VAPYRIN"/>
    <property type="match status" value="1"/>
</dbReference>
<dbReference type="SUPFAM" id="SSF48403">
    <property type="entry name" value="Ankyrin repeat"/>
    <property type="match status" value="1"/>
</dbReference>
<proteinExistence type="predicted"/>
<dbReference type="Gene3D" id="1.10.150.50">
    <property type="entry name" value="Transcription Factor, Ets-1"/>
    <property type="match status" value="1"/>
</dbReference>
<reference evidence="8" key="1">
    <citation type="submission" date="2021-01" db="EMBL/GenBank/DDBJ databases">
        <authorList>
            <person name="Corre E."/>
            <person name="Pelletier E."/>
            <person name="Niang G."/>
            <person name="Scheremetjew M."/>
            <person name="Finn R."/>
            <person name="Kale V."/>
            <person name="Holt S."/>
            <person name="Cochrane G."/>
            <person name="Meng A."/>
            <person name="Brown T."/>
            <person name="Cohen L."/>
        </authorList>
    </citation>
    <scope>NUCLEOTIDE SEQUENCE</scope>
    <source>
        <strain evidence="8">CCMP1594</strain>
    </source>
</reference>
<dbReference type="InterPro" id="IPR017441">
    <property type="entry name" value="Protein_kinase_ATP_BS"/>
</dbReference>
<dbReference type="SUPFAM" id="SSF56112">
    <property type="entry name" value="Protein kinase-like (PK-like)"/>
    <property type="match status" value="1"/>
</dbReference>
<feature type="domain" description="SAM" evidence="7">
    <location>
        <begin position="505"/>
        <end position="565"/>
    </location>
</feature>
<evidence type="ECO:0000259" key="6">
    <source>
        <dbReference type="PROSITE" id="PS50011"/>
    </source>
</evidence>
<feature type="repeat" description="ANK" evidence="3">
    <location>
        <begin position="326"/>
        <end position="359"/>
    </location>
</feature>
<feature type="repeat" description="ANK" evidence="3">
    <location>
        <begin position="292"/>
        <end position="325"/>
    </location>
</feature>
<dbReference type="PROSITE" id="PS00107">
    <property type="entry name" value="PROTEIN_KINASE_ATP"/>
    <property type="match status" value="1"/>
</dbReference>
<dbReference type="PROSITE" id="PS50297">
    <property type="entry name" value="ANK_REP_REGION"/>
    <property type="match status" value="3"/>
</dbReference>
<dbReference type="GO" id="GO:0004672">
    <property type="term" value="F:protein kinase activity"/>
    <property type="evidence" value="ECO:0007669"/>
    <property type="project" value="InterPro"/>
</dbReference>
<feature type="region of interest" description="Disordered" evidence="5">
    <location>
        <begin position="388"/>
        <end position="414"/>
    </location>
</feature>
<evidence type="ECO:0000256" key="4">
    <source>
        <dbReference type="PROSITE-ProRule" id="PRU10141"/>
    </source>
</evidence>
<dbReference type="InterPro" id="IPR001245">
    <property type="entry name" value="Ser-Thr/Tyr_kinase_cat_dom"/>
</dbReference>
<dbReference type="AlphaFoldDB" id="A0A7S4LJW0"/>
<dbReference type="Pfam" id="PF00536">
    <property type="entry name" value="SAM_1"/>
    <property type="match status" value="1"/>
</dbReference>
<gene>
    <name evidence="8" type="ORF">EGYM00163_LOCUS45355</name>
</gene>
<dbReference type="Pfam" id="PF12796">
    <property type="entry name" value="Ank_2"/>
    <property type="match status" value="4"/>
</dbReference>
<dbReference type="PROSITE" id="PS50088">
    <property type="entry name" value="ANK_REPEAT"/>
    <property type="match status" value="4"/>
</dbReference>
<dbReference type="Pfam" id="PF07714">
    <property type="entry name" value="PK_Tyr_Ser-Thr"/>
    <property type="match status" value="1"/>
</dbReference>
<accession>A0A7S4LJW0</accession>
<feature type="repeat" description="ANK" evidence="3">
    <location>
        <begin position="164"/>
        <end position="196"/>
    </location>
</feature>
<dbReference type="Gene3D" id="1.25.40.20">
    <property type="entry name" value="Ankyrin repeat-containing domain"/>
    <property type="match status" value="3"/>
</dbReference>
<evidence type="ECO:0000256" key="1">
    <source>
        <dbReference type="ARBA" id="ARBA00022737"/>
    </source>
</evidence>
<keyword evidence="2 3" id="KW-0040">ANK repeat</keyword>
<evidence type="ECO:0000256" key="2">
    <source>
        <dbReference type="ARBA" id="ARBA00023043"/>
    </source>
</evidence>
<evidence type="ECO:0000256" key="3">
    <source>
        <dbReference type="PROSITE-ProRule" id="PRU00023"/>
    </source>
</evidence>
<evidence type="ECO:0000256" key="5">
    <source>
        <dbReference type="SAM" id="MobiDB-lite"/>
    </source>
</evidence>
<dbReference type="Gene3D" id="1.10.510.10">
    <property type="entry name" value="Transferase(Phosphotransferase) domain 1"/>
    <property type="match status" value="1"/>
</dbReference>
<dbReference type="SUPFAM" id="SSF47769">
    <property type="entry name" value="SAM/Pointed domain"/>
    <property type="match status" value="1"/>
</dbReference>
<keyword evidence="4" id="KW-0067">ATP-binding</keyword>
<name>A0A7S4LJW0_9EUGL</name>
<feature type="compositionally biased region" description="Polar residues" evidence="5">
    <location>
        <begin position="404"/>
        <end position="414"/>
    </location>
</feature>
<evidence type="ECO:0000259" key="7">
    <source>
        <dbReference type="PROSITE" id="PS50105"/>
    </source>
</evidence>
<feature type="compositionally biased region" description="Polar residues" evidence="5">
    <location>
        <begin position="618"/>
        <end position="633"/>
    </location>
</feature>
<dbReference type="CDD" id="cd00192">
    <property type="entry name" value="PTKc"/>
    <property type="match status" value="1"/>
</dbReference>
<dbReference type="InterPro" id="IPR011009">
    <property type="entry name" value="Kinase-like_dom_sf"/>
</dbReference>
<dbReference type="PROSITE" id="PS50105">
    <property type="entry name" value="SAM_DOMAIN"/>
    <property type="match status" value="1"/>
</dbReference>
<dbReference type="CDD" id="cd09487">
    <property type="entry name" value="SAM_superfamily"/>
    <property type="match status" value="1"/>
</dbReference>
<feature type="region of interest" description="Disordered" evidence="5">
    <location>
        <begin position="562"/>
        <end position="661"/>
    </location>
</feature>
<evidence type="ECO:0008006" key="9">
    <source>
        <dbReference type="Google" id="ProtNLM"/>
    </source>
</evidence>
<keyword evidence="1" id="KW-0677">Repeat</keyword>
<evidence type="ECO:0000313" key="8">
    <source>
        <dbReference type="EMBL" id="CAE0834056.1"/>
    </source>
</evidence>
<dbReference type="InterPro" id="IPR036770">
    <property type="entry name" value="Ankyrin_rpt-contain_sf"/>
</dbReference>
<protein>
    <recommendedName>
        <fullName evidence="9">Non-specific protein-tyrosine kinase</fullName>
    </recommendedName>
</protein>
<dbReference type="InterPro" id="IPR050889">
    <property type="entry name" value="Dendritic_Spine_Reg/Scaffold"/>
</dbReference>
<dbReference type="InterPro" id="IPR002110">
    <property type="entry name" value="Ankyrin_rpt"/>
</dbReference>
<dbReference type="PRINTS" id="PR00109">
    <property type="entry name" value="TYRKINASE"/>
</dbReference>
<dbReference type="SMART" id="SM00454">
    <property type="entry name" value="SAM"/>
    <property type="match status" value="1"/>
</dbReference>
<dbReference type="GO" id="GO:0005524">
    <property type="term" value="F:ATP binding"/>
    <property type="evidence" value="ECO:0007669"/>
    <property type="project" value="UniProtKB-UniRule"/>
</dbReference>
<dbReference type="InterPro" id="IPR001660">
    <property type="entry name" value="SAM"/>
</dbReference>
<feature type="region of interest" description="Disordered" evidence="5">
    <location>
        <begin position="426"/>
        <end position="489"/>
    </location>
</feature>